<evidence type="ECO:0000256" key="1">
    <source>
        <dbReference type="SAM" id="Phobius"/>
    </source>
</evidence>
<dbReference type="Proteomes" id="UP000075882">
    <property type="component" value="Unassembled WGS sequence"/>
</dbReference>
<reference evidence="2" key="1">
    <citation type="submission" date="2022-08" db="UniProtKB">
        <authorList>
            <consortium name="EnsemblMetazoa"/>
        </authorList>
    </citation>
    <scope>IDENTIFICATION</scope>
</reference>
<keyword evidence="1" id="KW-1133">Transmembrane helix</keyword>
<dbReference type="AlphaFoldDB" id="A0A8W7PV13"/>
<keyword evidence="1" id="KW-0812">Transmembrane</keyword>
<accession>A0A8W7PV13</accession>
<feature type="transmembrane region" description="Helical" evidence="1">
    <location>
        <begin position="129"/>
        <end position="145"/>
    </location>
</feature>
<organism evidence="2">
    <name type="scientific">Anopheles coluzzii</name>
    <name type="common">African malaria mosquito</name>
    <dbReference type="NCBI Taxonomy" id="1518534"/>
    <lineage>
        <taxon>Eukaryota</taxon>
        <taxon>Metazoa</taxon>
        <taxon>Ecdysozoa</taxon>
        <taxon>Arthropoda</taxon>
        <taxon>Hexapoda</taxon>
        <taxon>Insecta</taxon>
        <taxon>Pterygota</taxon>
        <taxon>Neoptera</taxon>
        <taxon>Endopterygota</taxon>
        <taxon>Diptera</taxon>
        <taxon>Nematocera</taxon>
        <taxon>Culicoidea</taxon>
        <taxon>Culicidae</taxon>
        <taxon>Anophelinae</taxon>
        <taxon>Anopheles</taxon>
    </lineage>
</organism>
<evidence type="ECO:0000313" key="2">
    <source>
        <dbReference type="EnsemblMetazoa" id="ACOM038049-PA.1"/>
    </source>
</evidence>
<proteinExistence type="predicted"/>
<keyword evidence="1" id="KW-0472">Membrane</keyword>
<name>A0A8W7PV13_ANOCL</name>
<sequence>MPDDEHMIAGPDLRRRQVHTGRQEMERSHQQYQAFRSLAVFRLVRWNRLRIGQHHRGQRGTARVGHVQYAVGQCNDKVQLGQRFVMISLKLRCVEIDRMIVDGVIVQVALQSSSRAQLRQRKGPRCQRVSVVVVVMVIVILHTAHQRGRTA</sequence>
<protein>
    <submittedName>
        <fullName evidence="2">Uncharacterized protein</fullName>
    </submittedName>
</protein>
<dbReference type="EnsemblMetazoa" id="ACOM038049-RA">
    <property type="protein sequence ID" value="ACOM038049-PA.1"/>
    <property type="gene ID" value="ACOM038049"/>
</dbReference>